<dbReference type="Proteomes" id="UP000655759">
    <property type="component" value="Unassembled WGS sequence"/>
</dbReference>
<dbReference type="EMBL" id="CAJNAQ010000005">
    <property type="protein sequence ID" value="CAE6499022.1"/>
    <property type="molecule type" value="Genomic_DNA"/>
</dbReference>
<dbReference type="InterPro" id="IPR050595">
    <property type="entry name" value="Bact_response_regulator"/>
</dbReference>
<keyword evidence="1" id="KW-0597">Phosphoprotein</keyword>
<dbReference type="AlphaFoldDB" id="A0A812F2Z9"/>
<name>A0A812F2Z9_9ARCH</name>
<protein>
    <recommendedName>
        <fullName evidence="2">Response regulatory domain-containing protein</fullName>
    </recommendedName>
</protein>
<sequence>MMPFEILIAEDNEYTARQYKLALEKRNHKVTITKDGVECVDYYLNEAKYDEFFRKSKAPPFDIVLLDHDMPRKTGADAAREILEMRPTQRLIFLSAYGNGIIQKLKDLRDDTVQIVQKPFSLSFLIKKIEGASIRNRVINKVQEGIPMTASQDSAAIR</sequence>
<dbReference type="PANTHER" id="PTHR44591:SF3">
    <property type="entry name" value="RESPONSE REGULATORY DOMAIN-CONTAINING PROTEIN"/>
    <property type="match status" value="1"/>
</dbReference>
<evidence type="ECO:0000313" key="4">
    <source>
        <dbReference type="Proteomes" id="UP000655759"/>
    </source>
</evidence>
<dbReference type="SMART" id="SM00448">
    <property type="entry name" value="REC"/>
    <property type="match status" value="1"/>
</dbReference>
<comment type="caution">
    <text evidence="3">The sequence shown here is derived from an EMBL/GenBank/DDBJ whole genome shotgun (WGS) entry which is preliminary data.</text>
</comment>
<feature type="domain" description="Response regulatory" evidence="2">
    <location>
        <begin position="5"/>
        <end position="133"/>
    </location>
</feature>
<organism evidence="3 4">
    <name type="scientific">Candidatus Nitrosotenuis uzonensis</name>
    <dbReference type="NCBI Taxonomy" id="1407055"/>
    <lineage>
        <taxon>Archaea</taxon>
        <taxon>Nitrososphaerota</taxon>
        <taxon>Candidatus Nitrosotenuis</taxon>
    </lineage>
</organism>
<dbReference type="InterPro" id="IPR001789">
    <property type="entry name" value="Sig_transdc_resp-reg_receiver"/>
</dbReference>
<reference evidence="3" key="1">
    <citation type="submission" date="2021-02" db="EMBL/GenBank/DDBJ databases">
        <authorList>
            <person name="Han P."/>
        </authorList>
    </citation>
    <scope>NUCLEOTIDE SEQUENCE</scope>
    <source>
        <strain evidence="3">Candidatus Nitrosotenuis uzonensis 5A</strain>
    </source>
</reference>
<proteinExistence type="predicted"/>
<dbReference type="PROSITE" id="PS50110">
    <property type="entry name" value="RESPONSE_REGULATORY"/>
    <property type="match status" value="1"/>
</dbReference>
<dbReference type="GO" id="GO:0000160">
    <property type="term" value="P:phosphorelay signal transduction system"/>
    <property type="evidence" value="ECO:0007669"/>
    <property type="project" value="InterPro"/>
</dbReference>
<dbReference type="Gene3D" id="3.40.50.2300">
    <property type="match status" value="1"/>
</dbReference>
<dbReference type="CDD" id="cd00156">
    <property type="entry name" value="REC"/>
    <property type="match status" value="1"/>
</dbReference>
<evidence type="ECO:0000313" key="3">
    <source>
        <dbReference type="EMBL" id="CAE6499022.1"/>
    </source>
</evidence>
<dbReference type="InterPro" id="IPR011006">
    <property type="entry name" value="CheY-like_superfamily"/>
</dbReference>
<accession>A0A812F2Z9</accession>
<dbReference type="PANTHER" id="PTHR44591">
    <property type="entry name" value="STRESS RESPONSE REGULATOR PROTEIN 1"/>
    <property type="match status" value="1"/>
</dbReference>
<dbReference type="Pfam" id="PF00072">
    <property type="entry name" value="Response_reg"/>
    <property type="match status" value="1"/>
</dbReference>
<evidence type="ECO:0000259" key="2">
    <source>
        <dbReference type="PROSITE" id="PS50110"/>
    </source>
</evidence>
<dbReference type="SUPFAM" id="SSF52172">
    <property type="entry name" value="CheY-like"/>
    <property type="match status" value="1"/>
</dbReference>
<evidence type="ECO:0000256" key="1">
    <source>
        <dbReference type="ARBA" id="ARBA00022553"/>
    </source>
</evidence>
<gene>
    <name evidence="3" type="ORF">NUZ5A_50852</name>
</gene>